<keyword evidence="1" id="KW-0175">Coiled coil</keyword>
<protein>
    <recommendedName>
        <fullName evidence="4">Transposase</fullName>
    </recommendedName>
</protein>
<organism evidence="2 3">
    <name type="scientific">Larkinella insperata</name>
    <dbReference type="NCBI Taxonomy" id="332158"/>
    <lineage>
        <taxon>Bacteria</taxon>
        <taxon>Pseudomonadati</taxon>
        <taxon>Bacteroidota</taxon>
        <taxon>Cytophagia</taxon>
        <taxon>Cytophagales</taxon>
        <taxon>Spirosomataceae</taxon>
        <taxon>Larkinella</taxon>
    </lineage>
</organism>
<reference evidence="3" key="1">
    <citation type="journal article" date="2019" name="Int. J. Syst. Evol. Microbiol.">
        <title>The Global Catalogue of Microorganisms (GCM) 10K type strain sequencing project: providing services to taxonomists for standard genome sequencing and annotation.</title>
        <authorList>
            <consortium name="The Broad Institute Genomics Platform"/>
            <consortium name="The Broad Institute Genome Sequencing Center for Infectious Disease"/>
            <person name="Wu L."/>
            <person name="Ma J."/>
        </authorList>
    </citation>
    <scope>NUCLEOTIDE SEQUENCE [LARGE SCALE GENOMIC DNA]</scope>
    <source>
        <strain evidence="3">CCUG 55608</strain>
    </source>
</reference>
<name>A0ABW3QC63_9BACT</name>
<sequence>MKKEADQIKALKQQLAAAEKENQRLKLKNEGLEIMIDIAENQFKIPIRKKSGPKQ</sequence>
<evidence type="ECO:0000256" key="1">
    <source>
        <dbReference type="SAM" id="Coils"/>
    </source>
</evidence>
<dbReference type="Proteomes" id="UP001597116">
    <property type="component" value="Unassembled WGS sequence"/>
</dbReference>
<evidence type="ECO:0008006" key="4">
    <source>
        <dbReference type="Google" id="ProtNLM"/>
    </source>
</evidence>
<proteinExistence type="predicted"/>
<accession>A0ABW3QC63</accession>
<dbReference type="EMBL" id="JBHTLP010000003">
    <property type="protein sequence ID" value="MFD1140860.1"/>
    <property type="molecule type" value="Genomic_DNA"/>
</dbReference>
<evidence type="ECO:0000313" key="2">
    <source>
        <dbReference type="EMBL" id="MFD1140860.1"/>
    </source>
</evidence>
<comment type="caution">
    <text evidence="2">The sequence shown here is derived from an EMBL/GenBank/DDBJ whole genome shotgun (WGS) entry which is preliminary data.</text>
</comment>
<evidence type="ECO:0000313" key="3">
    <source>
        <dbReference type="Proteomes" id="UP001597116"/>
    </source>
</evidence>
<dbReference type="RefSeq" id="WP_379883970.1">
    <property type="nucleotide sequence ID" value="NZ_JBHTLP010000003.1"/>
</dbReference>
<keyword evidence="3" id="KW-1185">Reference proteome</keyword>
<gene>
    <name evidence="2" type="ORF">ACFQ4C_07060</name>
</gene>
<feature type="coiled-coil region" evidence="1">
    <location>
        <begin position="1"/>
        <end position="42"/>
    </location>
</feature>